<protein>
    <recommendedName>
        <fullName evidence="8">Ribonuclease VapC</fullName>
        <shortName evidence="8">RNase VapC</shortName>
        <ecNumber evidence="8">3.1.-.-</ecNumber>
    </recommendedName>
    <alternativeName>
        <fullName evidence="8">Toxin VapC</fullName>
    </alternativeName>
</protein>
<dbReference type="GO" id="GO:0004540">
    <property type="term" value="F:RNA nuclease activity"/>
    <property type="evidence" value="ECO:0007669"/>
    <property type="project" value="InterPro"/>
</dbReference>
<dbReference type="GO" id="GO:0016787">
    <property type="term" value="F:hydrolase activity"/>
    <property type="evidence" value="ECO:0007669"/>
    <property type="project" value="UniProtKB-KW"/>
</dbReference>
<dbReference type="OrthoDB" id="5185254at2"/>
<evidence type="ECO:0000259" key="9">
    <source>
        <dbReference type="Pfam" id="PF01850"/>
    </source>
</evidence>
<comment type="caution">
    <text evidence="10">The sequence shown here is derived from an EMBL/GenBank/DDBJ whole genome shotgun (WGS) entry which is preliminary data.</text>
</comment>
<dbReference type="SUPFAM" id="SSF88723">
    <property type="entry name" value="PIN domain-like"/>
    <property type="match status" value="1"/>
</dbReference>
<evidence type="ECO:0000256" key="1">
    <source>
        <dbReference type="ARBA" id="ARBA00001946"/>
    </source>
</evidence>
<evidence type="ECO:0000256" key="8">
    <source>
        <dbReference type="HAMAP-Rule" id="MF_00265"/>
    </source>
</evidence>
<feature type="domain" description="PIN" evidence="9">
    <location>
        <begin position="2"/>
        <end position="119"/>
    </location>
</feature>
<evidence type="ECO:0000313" key="10">
    <source>
        <dbReference type="EMBL" id="PTL56623.1"/>
    </source>
</evidence>
<dbReference type="InterPro" id="IPR022907">
    <property type="entry name" value="VapC_family"/>
</dbReference>
<dbReference type="EMBL" id="PYYB01000002">
    <property type="protein sequence ID" value="PTL56623.1"/>
    <property type="molecule type" value="Genomic_DNA"/>
</dbReference>
<keyword evidence="5 8" id="KW-0378">Hydrolase</keyword>
<keyword evidence="3 8" id="KW-0540">Nuclease</keyword>
<keyword evidence="8" id="KW-0800">Toxin</keyword>
<evidence type="ECO:0000256" key="7">
    <source>
        <dbReference type="ARBA" id="ARBA00038093"/>
    </source>
</evidence>
<sequence>MYLVDTSVLARSNAPAVDERLEPLIKSGLVAVCAVVELEVGVTARSPAMYRENDAVFAAAFARAPIEEPVVRRALQVQAALAERSQHRGVPVNDLVIAACAERGGLTVLHYDADFDTIAQVTGQPMEWIVPRGTVD</sequence>
<comment type="cofactor">
    <cofactor evidence="1 8">
        <name>Mg(2+)</name>
        <dbReference type="ChEBI" id="CHEBI:18420"/>
    </cofactor>
</comment>
<name>A0A2T4UFS1_9ACTN</name>
<keyword evidence="11" id="KW-1185">Reference proteome</keyword>
<dbReference type="EC" id="3.1.-.-" evidence="8"/>
<dbReference type="AlphaFoldDB" id="A0A2T4UFS1"/>
<keyword evidence="4 8" id="KW-0479">Metal-binding</keyword>
<evidence type="ECO:0000256" key="6">
    <source>
        <dbReference type="ARBA" id="ARBA00022842"/>
    </source>
</evidence>
<organism evidence="10 11">
    <name type="scientific">Paraconexibacter algicola</name>
    <dbReference type="NCBI Taxonomy" id="2133960"/>
    <lineage>
        <taxon>Bacteria</taxon>
        <taxon>Bacillati</taxon>
        <taxon>Actinomycetota</taxon>
        <taxon>Thermoleophilia</taxon>
        <taxon>Solirubrobacterales</taxon>
        <taxon>Paraconexibacteraceae</taxon>
        <taxon>Paraconexibacter</taxon>
    </lineage>
</organism>
<dbReference type="HAMAP" id="MF_00265">
    <property type="entry name" value="VapC_Nob1"/>
    <property type="match status" value="1"/>
</dbReference>
<reference evidence="10 11" key="1">
    <citation type="submission" date="2018-03" db="EMBL/GenBank/DDBJ databases">
        <title>Aquarubrobacter algicola gen. nov., sp. nov., a novel actinobacterium isolated from shallow eutrophic lake during the end of cyanobacterial harmful algal blooms.</title>
        <authorList>
            <person name="Chun S.J."/>
        </authorList>
    </citation>
    <scope>NUCLEOTIDE SEQUENCE [LARGE SCALE GENOMIC DNA]</scope>
    <source>
        <strain evidence="10 11">Seoho-28</strain>
    </source>
</reference>
<gene>
    <name evidence="8" type="primary">vapC</name>
    <name evidence="10" type="ORF">C7Y72_16885</name>
</gene>
<evidence type="ECO:0000256" key="5">
    <source>
        <dbReference type="ARBA" id="ARBA00022801"/>
    </source>
</evidence>
<dbReference type="InterPro" id="IPR050556">
    <property type="entry name" value="Type_II_TA_system_RNase"/>
</dbReference>
<proteinExistence type="inferred from homology"/>
<keyword evidence="2 8" id="KW-1277">Toxin-antitoxin system</keyword>
<dbReference type="InterPro" id="IPR002716">
    <property type="entry name" value="PIN_dom"/>
</dbReference>
<feature type="binding site" evidence="8">
    <location>
        <position position="94"/>
    </location>
    <ligand>
        <name>Mg(2+)</name>
        <dbReference type="ChEBI" id="CHEBI:18420"/>
    </ligand>
</feature>
<dbReference type="Proteomes" id="UP000240739">
    <property type="component" value="Unassembled WGS sequence"/>
</dbReference>
<evidence type="ECO:0000256" key="2">
    <source>
        <dbReference type="ARBA" id="ARBA00022649"/>
    </source>
</evidence>
<accession>A0A2T4UFS1</accession>
<evidence type="ECO:0000256" key="3">
    <source>
        <dbReference type="ARBA" id="ARBA00022722"/>
    </source>
</evidence>
<comment type="function">
    <text evidence="8">Toxic component of a toxin-antitoxin (TA) system. An RNase.</text>
</comment>
<dbReference type="GO" id="GO:0000287">
    <property type="term" value="F:magnesium ion binding"/>
    <property type="evidence" value="ECO:0007669"/>
    <property type="project" value="UniProtKB-UniRule"/>
</dbReference>
<dbReference type="CDD" id="cd18755">
    <property type="entry name" value="PIN_MtVapC3_VapC21-like"/>
    <property type="match status" value="1"/>
</dbReference>
<dbReference type="Pfam" id="PF01850">
    <property type="entry name" value="PIN"/>
    <property type="match status" value="1"/>
</dbReference>
<dbReference type="PANTHER" id="PTHR33653:SF1">
    <property type="entry name" value="RIBONUCLEASE VAPC2"/>
    <property type="match status" value="1"/>
</dbReference>
<evidence type="ECO:0000256" key="4">
    <source>
        <dbReference type="ARBA" id="ARBA00022723"/>
    </source>
</evidence>
<dbReference type="InterPro" id="IPR029060">
    <property type="entry name" value="PIN-like_dom_sf"/>
</dbReference>
<feature type="binding site" evidence="8">
    <location>
        <position position="5"/>
    </location>
    <ligand>
        <name>Mg(2+)</name>
        <dbReference type="ChEBI" id="CHEBI:18420"/>
    </ligand>
</feature>
<dbReference type="GO" id="GO:0090729">
    <property type="term" value="F:toxin activity"/>
    <property type="evidence" value="ECO:0007669"/>
    <property type="project" value="UniProtKB-KW"/>
</dbReference>
<evidence type="ECO:0000313" key="11">
    <source>
        <dbReference type="Proteomes" id="UP000240739"/>
    </source>
</evidence>
<dbReference type="RefSeq" id="WP_107570342.1">
    <property type="nucleotide sequence ID" value="NZ_PYYB01000002.1"/>
</dbReference>
<comment type="similarity">
    <text evidence="7 8">Belongs to the PINc/VapC protein family.</text>
</comment>
<keyword evidence="6 8" id="KW-0460">Magnesium</keyword>
<dbReference type="Gene3D" id="3.40.50.1010">
    <property type="entry name" value="5'-nuclease"/>
    <property type="match status" value="1"/>
</dbReference>
<dbReference type="PANTHER" id="PTHR33653">
    <property type="entry name" value="RIBONUCLEASE VAPC2"/>
    <property type="match status" value="1"/>
</dbReference>